<evidence type="ECO:0000259" key="2">
    <source>
        <dbReference type="Pfam" id="PF01855"/>
    </source>
</evidence>
<evidence type="ECO:0000256" key="1">
    <source>
        <dbReference type="ARBA" id="ARBA00023002"/>
    </source>
</evidence>
<proteinExistence type="predicted"/>
<dbReference type="GO" id="GO:0016491">
    <property type="term" value="F:oxidoreductase activity"/>
    <property type="evidence" value="ECO:0007669"/>
    <property type="project" value="UniProtKB-KW"/>
</dbReference>
<name>A0A1B7LI79_9FIRM</name>
<dbReference type="EMBL" id="LYVF01000040">
    <property type="protein sequence ID" value="OAT86115.1"/>
    <property type="molecule type" value="Genomic_DNA"/>
</dbReference>
<comment type="caution">
    <text evidence="4">The sequence shown here is derived from an EMBL/GenBank/DDBJ whole genome shotgun (WGS) entry which is preliminary data.</text>
</comment>
<dbReference type="PANTHER" id="PTHR43088:SF1">
    <property type="entry name" value="SUBUNIT OF PYRUVATE:FLAVODOXIN OXIDOREDUCTASE"/>
    <property type="match status" value="1"/>
</dbReference>
<organism evidence="4 5">
    <name type="scientific">Desulfotomaculum copahuensis</name>
    <dbReference type="NCBI Taxonomy" id="1838280"/>
    <lineage>
        <taxon>Bacteria</taxon>
        <taxon>Bacillati</taxon>
        <taxon>Bacillota</taxon>
        <taxon>Clostridia</taxon>
        <taxon>Eubacteriales</taxon>
        <taxon>Desulfotomaculaceae</taxon>
        <taxon>Desulfotomaculum</taxon>
    </lineage>
</organism>
<dbReference type="InterPro" id="IPR002880">
    <property type="entry name" value="Pyrv_Fd/Flavodoxin_OxRdtase_N"/>
</dbReference>
<evidence type="ECO:0000259" key="3">
    <source>
        <dbReference type="Pfam" id="PF17147"/>
    </source>
</evidence>
<dbReference type="SUPFAM" id="SSF52518">
    <property type="entry name" value="Thiamin diphosphate-binding fold (THDP-binding)"/>
    <property type="match status" value="1"/>
</dbReference>
<dbReference type="CDD" id="cd07034">
    <property type="entry name" value="TPP_PYR_PFOR_IOR-alpha_like"/>
    <property type="match status" value="1"/>
</dbReference>
<dbReference type="OrthoDB" id="9794954at2"/>
<dbReference type="InterPro" id="IPR052368">
    <property type="entry name" value="2-oxoacid_oxidoreductase"/>
</dbReference>
<dbReference type="InterPro" id="IPR033412">
    <property type="entry name" value="PFOR_II"/>
</dbReference>
<dbReference type="STRING" id="1838280.A6M21_04160"/>
<reference evidence="4 5" key="1">
    <citation type="submission" date="2016-04" db="EMBL/GenBank/DDBJ databases">
        <authorList>
            <person name="Evans L.H."/>
            <person name="Alamgir A."/>
            <person name="Owens N."/>
            <person name="Weber N.D."/>
            <person name="Virtaneva K."/>
            <person name="Barbian K."/>
            <person name="Babar A."/>
            <person name="Rosenke K."/>
        </authorList>
    </citation>
    <scope>NUCLEOTIDE SEQUENCE [LARGE SCALE GENOMIC DNA]</scope>
    <source>
        <strain evidence="4 5">LMa1</strain>
    </source>
</reference>
<dbReference type="PANTHER" id="PTHR43088">
    <property type="entry name" value="SUBUNIT OF PYRUVATE:FLAVODOXIN OXIDOREDUCTASE-RELATED"/>
    <property type="match status" value="1"/>
</dbReference>
<feature type="domain" description="Pyruvate flavodoxin/ferredoxin oxidoreductase pyrimidine binding" evidence="2">
    <location>
        <begin position="23"/>
        <end position="245"/>
    </location>
</feature>
<evidence type="ECO:0000313" key="4">
    <source>
        <dbReference type="EMBL" id="OAT86115.1"/>
    </source>
</evidence>
<feature type="domain" description="Pyruvate:ferredoxin oxidoreductase core" evidence="3">
    <location>
        <begin position="259"/>
        <end position="334"/>
    </location>
</feature>
<dbReference type="InterPro" id="IPR009014">
    <property type="entry name" value="Transketo_C/PFOR_II"/>
</dbReference>
<accession>A0A1B7LI79</accession>
<dbReference type="Gene3D" id="3.40.50.920">
    <property type="match status" value="1"/>
</dbReference>
<keyword evidence="5" id="KW-1185">Reference proteome</keyword>
<dbReference type="AlphaFoldDB" id="A0A1B7LI79"/>
<dbReference type="Pfam" id="PF17147">
    <property type="entry name" value="PFOR_II"/>
    <property type="match status" value="1"/>
</dbReference>
<evidence type="ECO:0000313" key="5">
    <source>
        <dbReference type="Proteomes" id="UP000078532"/>
    </source>
</evidence>
<dbReference type="SUPFAM" id="SSF52922">
    <property type="entry name" value="TK C-terminal domain-like"/>
    <property type="match status" value="1"/>
</dbReference>
<protein>
    <submittedName>
        <fullName evidence="4">Ferredoxin oxidoreductase</fullName>
    </submittedName>
</protein>
<dbReference type="Proteomes" id="UP000078532">
    <property type="component" value="Unassembled WGS sequence"/>
</dbReference>
<sequence length="362" mass="39805">MADKPIEGEKRVFMTGNEVVAWAALAAKAEIMYGYPITPQNEIMHYWTRMAPKFGREFLQTEDELSAGFTTAGGVLAGRKAFTATAGPGNTLMQEPMSMAEAMRLPVVVVVQQRGGPSTATVIYSQQEVTMTTMGGNGEGLRVVYSTATHQELFDYTIKAFNTAWKYRFPTFVLGDGYQAKMRESLTIYDPEARGVTLLPAEAYLGKPGTPGVDRPPAQYRNTYNVEEELYEVLQGYFKDYEKMAPEIAEFDAFDTEDADLVVISHGVVSRAAKGAVKELRAAGYKVGYFRPITLRPLPVKELRALGGRTKQFLVAESANGQLARLLKEAAYGCPVEMLPMYKPGVGITTEEVVARVKEIAG</sequence>
<dbReference type="Gene3D" id="3.40.50.970">
    <property type="match status" value="1"/>
</dbReference>
<dbReference type="InterPro" id="IPR029061">
    <property type="entry name" value="THDP-binding"/>
</dbReference>
<dbReference type="Pfam" id="PF01855">
    <property type="entry name" value="POR_N"/>
    <property type="match status" value="1"/>
</dbReference>
<gene>
    <name evidence="4" type="ORF">A6M21_04160</name>
</gene>
<dbReference type="RefSeq" id="WP_066666419.1">
    <property type="nucleotide sequence ID" value="NZ_LYVF01000040.1"/>
</dbReference>
<keyword evidence="1" id="KW-0560">Oxidoreductase</keyword>